<evidence type="ECO:0000313" key="3">
    <source>
        <dbReference type="EMBL" id="MDA0139054.1"/>
    </source>
</evidence>
<evidence type="ECO:0000256" key="1">
    <source>
        <dbReference type="ARBA" id="ARBA00008106"/>
    </source>
</evidence>
<dbReference type="PANTHER" id="PTHR43316">
    <property type="entry name" value="HYDROLASE, HALOACID DELAHOGENASE-RELATED"/>
    <property type="match status" value="1"/>
</dbReference>
<evidence type="ECO:0000313" key="4">
    <source>
        <dbReference type="Proteomes" id="UP001147700"/>
    </source>
</evidence>
<dbReference type="InterPro" id="IPR051540">
    <property type="entry name" value="S-2-haloacid_dehalogenase"/>
</dbReference>
<sequence length="215" mass="23934">MQLVKALIFDVFGTTVDWRGSMIRHCARFGLPEQAADLWRAQYQPQLETVRSGARPWVNLDVLHRIGLDQVLRELGSDLPNRYRETLVRAWHRLDPWPDVVAGLTALKETHIIAPCSNGHIAQSVNLAKYAKLPWDAILGAEIARAYKPDPRVYRASADALGLPYDEVCMVAAHNDDLAAARAVGLRTAFVPRPTEDTEPTSDWDIVAATFGELA</sequence>
<protein>
    <submittedName>
        <fullName evidence="3">Haloacid dehalogenase type II</fullName>
    </submittedName>
</protein>
<dbReference type="SUPFAM" id="SSF56784">
    <property type="entry name" value="HAD-like"/>
    <property type="match status" value="1"/>
</dbReference>
<dbReference type="PRINTS" id="PR00413">
    <property type="entry name" value="HADHALOGNASE"/>
</dbReference>
<dbReference type="Pfam" id="PF00702">
    <property type="entry name" value="Hydrolase"/>
    <property type="match status" value="1"/>
</dbReference>
<dbReference type="InterPro" id="IPR023198">
    <property type="entry name" value="PGP-like_dom2"/>
</dbReference>
<name>A0ABT4RKH0_9ACTN</name>
<dbReference type="NCBIfam" id="TIGR01428">
    <property type="entry name" value="HAD_type_II"/>
    <property type="match status" value="1"/>
</dbReference>
<dbReference type="NCBIfam" id="TIGR01493">
    <property type="entry name" value="HAD-SF-IA-v2"/>
    <property type="match status" value="1"/>
</dbReference>
<evidence type="ECO:0000256" key="2">
    <source>
        <dbReference type="ARBA" id="ARBA00022801"/>
    </source>
</evidence>
<keyword evidence="4" id="KW-1185">Reference proteome</keyword>
<dbReference type="Gene3D" id="1.10.150.240">
    <property type="entry name" value="Putative phosphatase, domain 2"/>
    <property type="match status" value="1"/>
</dbReference>
<dbReference type="EMBL" id="JAPCID010000021">
    <property type="protein sequence ID" value="MDA0139054.1"/>
    <property type="molecule type" value="Genomic_DNA"/>
</dbReference>
<reference evidence="3" key="1">
    <citation type="submission" date="2022-10" db="EMBL/GenBank/DDBJ databases">
        <title>The WGS of Solirubrobacter sp. CPCC 204708.</title>
        <authorList>
            <person name="Jiang Z."/>
        </authorList>
    </citation>
    <scope>NUCLEOTIDE SEQUENCE</scope>
    <source>
        <strain evidence="3">CPCC 204708</strain>
    </source>
</reference>
<proteinExistence type="inferred from homology"/>
<comment type="caution">
    <text evidence="3">The sequence shown here is derived from an EMBL/GenBank/DDBJ whole genome shotgun (WGS) entry which is preliminary data.</text>
</comment>
<keyword evidence="2" id="KW-0378">Hydrolase</keyword>
<accession>A0ABT4RKH0</accession>
<dbReference type="Gene3D" id="3.40.50.1000">
    <property type="entry name" value="HAD superfamily/HAD-like"/>
    <property type="match status" value="1"/>
</dbReference>
<dbReference type="InterPro" id="IPR006439">
    <property type="entry name" value="HAD-SF_hydro_IA"/>
</dbReference>
<dbReference type="InterPro" id="IPR023214">
    <property type="entry name" value="HAD_sf"/>
</dbReference>
<gene>
    <name evidence="3" type="ORF">OJ962_16255</name>
</gene>
<organism evidence="3 4">
    <name type="scientific">Solirubrobacter deserti</name>
    <dbReference type="NCBI Taxonomy" id="2282478"/>
    <lineage>
        <taxon>Bacteria</taxon>
        <taxon>Bacillati</taxon>
        <taxon>Actinomycetota</taxon>
        <taxon>Thermoleophilia</taxon>
        <taxon>Solirubrobacterales</taxon>
        <taxon>Solirubrobacteraceae</taxon>
        <taxon>Solirubrobacter</taxon>
    </lineage>
</organism>
<dbReference type="RefSeq" id="WP_202954918.1">
    <property type="nucleotide sequence ID" value="NZ_JAPCID010000021.1"/>
</dbReference>
<dbReference type="Proteomes" id="UP001147700">
    <property type="component" value="Unassembled WGS sequence"/>
</dbReference>
<dbReference type="InterPro" id="IPR036412">
    <property type="entry name" value="HAD-like_sf"/>
</dbReference>
<dbReference type="CDD" id="cd02588">
    <property type="entry name" value="HAD_L2-DEX"/>
    <property type="match status" value="1"/>
</dbReference>
<comment type="similarity">
    <text evidence="1">Belongs to the HAD-like hydrolase superfamily. S-2-haloalkanoic acid dehalogenase family.</text>
</comment>
<dbReference type="PANTHER" id="PTHR43316:SF3">
    <property type="entry name" value="HALOACID DEHALOGENASE, TYPE II (AFU_ORTHOLOGUE AFUA_2G07750)-RELATED"/>
    <property type="match status" value="1"/>
</dbReference>
<dbReference type="InterPro" id="IPR006328">
    <property type="entry name" value="2-HAD"/>
</dbReference>